<comment type="similarity">
    <text evidence="1">Belongs to the UPF0145 family.</text>
</comment>
<gene>
    <name evidence="3" type="ORF">K0B96_00340</name>
</gene>
<evidence type="ECO:0000256" key="2">
    <source>
        <dbReference type="SAM" id="Phobius"/>
    </source>
</evidence>
<evidence type="ECO:0000256" key="1">
    <source>
        <dbReference type="ARBA" id="ARBA00010751"/>
    </source>
</evidence>
<dbReference type="InterPro" id="IPR035439">
    <property type="entry name" value="UPF0145_dom_sf"/>
</dbReference>
<dbReference type="Pfam" id="PF01906">
    <property type="entry name" value="YbjQ_1"/>
    <property type="match status" value="1"/>
</dbReference>
<keyword evidence="4" id="KW-1185">Reference proteome</keyword>
<dbReference type="Gene3D" id="3.30.110.70">
    <property type="entry name" value="Hypothetical protein apc22750. Chain B"/>
    <property type="match status" value="1"/>
</dbReference>
<dbReference type="AlphaFoldDB" id="A0A8F9TWZ8"/>
<protein>
    <submittedName>
        <fullName evidence="3">YbjQ family protein</fullName>
    </submittedName>
</protein>
<dbReference type="KEGG" id="ole:K0B96_00340"/>
<organism evidence="3 4">
    <name type="scientific">Horticoccus luteus</name>
    <dbReference type="NCBI Taxonomy" id="2862869"/>
    <lineage>
        <taxon>Bacteria</taxon>
        <taxon>Pseudomonadati</taxon>
        <taxon>Verrucomicrobiota</taxon>
        <taxon>Opitutia</taxon>
        <taxon>Opitutales</taxon>
        <taxon>Opitutaceae</taxon>
        <taxon>Horticoccus</taxon>
    </lineage>
</organism>
<dbReference type="EMBL" id="CP080507">
    <property type="protein sequence ID" value="QYM79097.1"/>
    <property type="molecule type" value="Genomic_DNA"/>
</dbReference>
<proteinExistence type="inferred from homology"/>
<keyword evidence="2" id="KW-0812">Transmembrane</keyword>
<keyword evidence="2" id="KW-1133">Transmembrane helix</keyword>
<keyword evidence="2" id="KW-0472">Membrane</keyword>
<evidence type="ECO:0000313" key="4">
    <source>
        <dbReference type="Proteomes" id="UP000825051"/>
    </source>
</evidence>
<evidence type="ECO:0000313" key="3">
    <source>
        <dbReference type="EMBL" id="QYM79097.1"/>
    </source>
</evidence>
<sequence>MHSNPTFPFPEWVALVIAYGIPFAMLVIFGALGAWSERRHYASIRAREAATARLPAVNLKSWDGGRPVADAWLVTASVVISIDYLKRFLAGWRKIFGGPVRSYETLLDRARREALLRLKEQCPEADLIANLRFDTASIATARGRRQGVAGVEVVASGTAIRYAAAGAAAGR</sequence>
<feature type="transmembrane region" description="Helical" evidence="2">
    <location>
        <begin position="12"/>
        <end position="35"/>
    </location>
</feature>
<name>A0A8F9TWZ8_9BACT</name>
<dbReference type="SUPFAM" id="SSF117782">
    <property type="entry name" value="YbjQ-like"/>
    <property type="match status" value="1"/>
</dbReference>
<dbReference type="InterPro" id="IPR002765">
    <property type="entry name" value="UPF0145_YbjQ-like"/>
</dbReference>
<dbReference type="RefSeq" id="WP_220162523.1">
    <property type="nucleotide sequence ID" value="NZ_CP080507.1"/>
</dbReference>
<accession>A0A8F9TWZ8</accession>
<reference evidence="3" key="1">
    <citation type="submission" date="2021-08" db="EMBL/GenBank/DDBJ databases">
        <title>Genome of a novel bacterium of the phylum Verrucomicrobia, Oleiharenicola sp. KSB-15.</title>
        <authorList>
            <person name="Chung J.-H."/>
            <person name="Ahn J.-H."/>
            <person name="Yoon Y."/>
            <person name="Kim D.-Y."/>
            <person name="An S.-H."/>
            <person name="Park I."/>
            <person name="Yeon J."/>
        </authorList>
    </citation>
    <scope>NUCLEOTIDE SEQUENCE</scope>
    <source>
        <strain evidence="3">KSB-15</strain>
    </source>
</reference>
<dbReference type="Proteomes" id="UP000825051">
    <property type="component" value="Chromosome"/>
</dbReference>